<proteinExistence type="predicted"/>
<dbReference type="EMBL" id="LN891006">
    <property type="protein sequence ID" value="CUS12077.1"/>
    <property type="molecule type" value="Genomic_DNA"/>
</dbReference>
<dbReference type="InterPro" id="IPR036786">
    <property type="entry name" value="Ribosome_mat_SBDS_N_sf"/>
</dbReference>
<feature type="domain" description="Ribosome maturation protein SDO1/SBDS N-terminal" evidence="2">
    <location>
        <begin position="8"/>
        <end position="99"/>
    </location>
</feature>
<organism evidence="3 4">
    <name type="scientific">Tuber aestivum</name>
    <name type="common">summer truffle</name>
    <dbReference type="NCBI Taxonomy" id="59557"/>
    <lineage>
        <taxon>Eukaryota</taxon>
        <taxon>Fungi</taxon>
        <taxon>Dikarya</taxon>
        <taxon>Ascomycota</taxon>
        <taxon>Pezizomycotina</taxon>
        <taxon>Pezizomycetes</taxon>
        <taxon>Pezizales</taxon>
        <taxon>Tuberaceae</taxon>
        <taxon>Tuber</taxon>
    </lineage>
</organism>
<keyword evidence="4" id="KW-1185">Reference proteome</keyword>
<gene>
    <name evidence="3" type="ORF">GSTUAT00003855001</name>
</gene>
<evidence type="ECO:0000313" key="4">
    <source>
        <dbReference type="Proteomes" id="UP001412239"/>
    </source>
</evidence>
<sequence>MPRGNGEQTKVIYKGKNEDFIVFVESVENLNKWKKDPSIRLLDVVGSFKVFCTHKHGAQGILDEAGGGLLEGEFGTKKEEEVVKKILQGGSFQRGVAEERQGDRNISDGPMQAQGYIF</sequence>
<accession>A0A292Q084</accession>
<dbReference type="InterPro" id="IPR019783">
    <property type="entry name" value="SDO1/SBDS_N"/>
</dbReference>
<evidence type="ECO:0000313" key="3">
    <source>
        <dbReference type="EMBL" id="CUS12077.1"/>
    </source>
</evidence>
<name>A0A292Q084_9PEZI</name>
<dbReference type="Proteomes" id="UP001412239">
    <property type="component" value="Unassembled WGS sequence"/>
</dbReference>
<dbReference type="SUPFAM" id="SSF89895">
    <property type="entry name" value="FYSH domain"/>
    <property type="match status" value="1"/>
</dbReference>
<dbReference type="Gene3D" id="3.30.1250.10">
    <property type="entry name" value="Ribosome maturation protein SBDS, N-terminal domain"/>
    <property type="match status" value="1"/>
</dbReference>
<protein>
    <recommendedName>
        <fullName evidence="2">Ribosome maturation protein SDO1/SBDS N-terminal domain-containing protein</fullName>
    </recommendedName>
</protein>
<dbReference type="AlphaFoldDB" id="A0A292Q084"/>
<feature type="compositionally biased region" description="Basic and acidic residues" evidence="1">
    <location>
        <begin position="97"/>
        <end position="106"/>
    </location>
</feature>
<reference evidence="3" key="1">
    <citation type="submission" date="2015-10" db="EMBL/GenBank/DDBJ databases">
        <authorList>
            <person name="Regsiter A."/>
            <person name="william w."/>
        </authorList>
    </citation>
    <scope>NUCLEOTIDE SEQUENCE</scope>
    <source>
        <strain evidence="3">Montdore</strain>
    </source>
</reference>
<feature type="region of interest" description="Disordered" evidence="1">
    <location>
        <begin position="97"/>
        <end position="118"/>
    </location>
</feature>
<dbReference type="Pfam" id="PF01172">
    <property type="entry name" value="SBDS_N"/>
    <property type="match status" value="1"/>
</dbReference>
<evidence type="ECO:0000259" key="2">
    <source>
        <dbReference type="Pfam" id="PF01172"/>
    </source>
</evidence>
<evidence type="ECO:0000256" key="1">
    <source>
        <dbReference type="SAM" id="MobiDB-lite"/>
    </source>
</evidence>